<dbReference type="AlphaFoldDB" id="A0A538TRI9"/>
<feature type="transmembrane region" description="Helical" evidence="3">
    <location>
        <begin position="29"/>
        <end position="48"/>
    </location>
</feature>
<reference evidence="4 5" key="1">
    <citation type="journal article" date="2019" name="Nat. Microbiol.">
        <title>Mediterranean grassland soil C-N compound turnover is dependent on rainfall and depth, and is mediated by genomically divergent microorganisms.</title>
        <authorList>
            <person name="Diamond S."/>
            <person name="Andeer P.F."/>
            <person name="Li Z."/>
            <person name="Crits-Christoph A."/>
            <person name="Burstein D."/>
            <person name="Anantharaman K."/>
            <person name="Lane K.R."/>
            <person name="Thomas B.C."/>
            <person name="Pan C."/>
            <person name="Northen T.R."/>
            <person name="Banfield J.F."/>
        </authorList>
    </citation>
    <scope>NUCLEOTIDE SEQUENCE [LARGE SCALE GENOMIC DNA]</scope>
    <source>
        <strain evidence="4">WS_7</strain>
    </source>
</reference>
<dbReference type="Pfam" id="PF11028">
    <property type="entry name" value="TMEM260-like"/>
    <property type="match status" value="1"/>
</dbReference>
<organism evidence="4 5">
    <name type="scientific">Eiseniibacteriota bacterium</name>
    <dbReference type="NCBI Taxonomy" id="2212470"/>
    <lineage>
        <taxon>Bacteria</taxon>
        <taxon>Candidatus Eiseniibacteriota</taxon>
    </lineage>
</organism>
<feature type="transmembrane region" description="Helical" evidence="3">
    <location>
        <begin position="285"/>
        <end position="308"/>
    </location>
</feature>
<keyword evidence="3" id="KW-0472">Membrane</keyword>
<feature type="transmembrane region" description="Helical" evidence="3">
    <location>
        <begin position="181"/>
        <end position="209"/>
    </location>
</feature>
<protein>
    <submittedName>
        <fullName evidence="4">DUF2723 domain-containing protein</fullName>
    </submittedName>
</protein>
<sequence length="697" mass="74629">MAEVGAKRFHLFGHSGVDPMEDRGIHMRWTRAGAGSLAAAAIAAFVYGSTLAPSVGAGDSGELILAAQSMGIPHPPGYPLWVLLARAAAVLPWGTVAFRVNALSAVLSACAVGLFYLLAARCGLRKSGRFAATLIFAGSTLLWDSAVQAEVYSLATVAFLALSLAAFAARSKGATSARSDATFFFVAGMALLAHQTLLFPALILGIWVLARRFRPRRLVAALAWAAVGFSCVLALPIRSAAHPWFDWGQNHNLTHLWDNLLRRNYGGLRQNPFRLDRTVDEIVCMGGLMAASCGVVGASLTALGTLLAGRARPALVPLTLAALTIPAALVAFVGFTPDPEHLAQIGPFLIPVLAAAGLWAGVGVANLSKRLPRIARAPVAAACALALLATAALHYRLCDRSAFRLPERYGRDLLEPLPRGATLILDGDNETFLAAYLSRVEGVRADLALVNRRGHVFGDPYGLTGVPRSKWTEIQHRVDLERLRSARAPVYYATPPEDLVRGGVRFLNEGLVYRAVLGSEAGLGAAGGNRRPGASRVASNNRDTAAWPKSTDLLPGGPERYGYVERKLAITYSAARAQALWEEERYQDAFPWFEDAARVGFDFPAARMNLAVAAAASGKPEVTLTELVAAMKLAPYDPEPSARLAVLFAVAGRYRDAAVYFERAYRISPSVELASNAARAWSLAGERERARYWEAKG</sequence>
<feature type="transmembrane region" description="Helical" evidence="3">
    <location>
        <begin position="315"/>
        <end position="336"/>
    </location>
</feature>
<dbReference type="Proteomes" id="UP000317366">
    <property type="component" value="Unassembled WGS sequence"/>
</dbReference>
<feature type="repeat" description="TPR" evidence="1">
    <location>
        <begin position="638"/>
        <end position="671"/>
    </location>
</feature>
<evidence type="ECO:0000313" key="4">
    <source>
        <dbReference type="EMBL" id="TMQ66218.1"/>
    </source>
</evidence>
<evidence type="ECO:0000256" key="2">
    <source>
        <dbReference type="SAM" id="MobiDB-lite"/>
    </source>
</evidence>
<dbReference type="InterPro" id="IPR021280">
    <property type="entry name" value="TMEM260-like"/>
</dbReference>
<dbReference type="Gene3D" id="1.25.40.10">
    <property type="entry name" value="Tetratricopeptide repeat domain"/>
    <property type="match status" value="1"/>
</dbReference>
<dbReference type="PANTHER" id="PTHR16214:SF3">
    <property type="entry name" value="TRANSMEMBRANE PROTEIN 260"/>
    <property type="match status" value="1"/>
</dbReference>
<keyword evidence="3" id="KW-0812">Transmembrane</keyword>
<feature type="transmembrane region" description="Helical" evidence="3">
    <location>
        <begin position="379"/>
        <end position="397"/>
    </location>
</feature>
<evidence type="ECO:0000256" key="1">
    <source>
        <dbReference type="PROSITE-ProRule" id="PRU00339"/>
    </source>
</evidence>
<name>A0A538TRI9_UNCEI</name>
<gene>
    <name evidence="4" type="ORF">E6K77_01590</name>
</gene>
<dbReference type="EMBL" id="VBOX01000010">
    <property type="protein sequence ID" value="TMQ66218.1"/>
    <property type="molecule type" value="Genomic_DNA"/>
</dbReference>
<keyword evidence="3" id="KW-1133">Transmembrane helix</keyword>
<dbReference type="InterPro" id="IPR011990">
    <property type="entry name" value="TPR-like_helical_dom_sf"/>
</dbReference>
<dbReference type="SUPFAM" id="SSF48452">
    <property type="entry name" value="TPR-like"/>
    <property type="match status" value="1"/>
</dbReference>
<proteinExistence type="predicted"/>
<evidence type="ECO:0000313" key="5">
    <source>
        <dbReference type="Proteomes" id="UP000317366"/>
    </source>
</evidence>
<accession>A0A538TRI9</accession>
<comment type="caution">
    <text evidence="4">The sequence shown here is derived from an EMBL/GenBank/DDBJ whole genome shotgun (WGS) entry which is preliminary data.</text>
</comment>
<feature type="transmembrane region" description="Helical" evidence="3">
    <location>
        <begin position="218"/>
        <end position="237"/>
    </location>
</feature>
<keyword evidence="1" id="KW-0802">TPR repeat</keyword>
<dbReference type="InterPro" id="IPR052724">
    <property type="entry name" value="GT117_domain-containing"/>
</dbReference>
<feature type="region of interest" description="Disordered" evidence="2">
    <location>
        <begin position="525"/>
        <end position="551"/>
    </location>
</feature>
<evidence type="ECO:0000256" key="3">
    <source>
        <dbReference type="SAM" id="Phobius"/>
    </source>
</evidence>
<dbReference type="InterPro" id="IPR019734">
    <property type="entry name" value="TPR_rpt"/>
</dbReference>
<feature type="transmembrane region" description="Helical" evidence="3">
    <location>
        <begin position="151"/>
        <end position="169"/>
    </location>
</feature>
<dbReference type="PROSITE" id="PS50005">
    <property type="entry name" value="TPR"/>
    <property type="match status" value="1"/>
</dbReference>
<feature type="transmembrane region" description="Helical" evidence="3">
    <location>
        <begin position="348"/>
        <end position="367"/>
    </location>
</feature>
<feature type="transmembrane region" description="Helical" evidence="3">
    <location>
        <begin position="100"/>
        <end position="119"/>
    </location>
</feature>
<dbReference type="PANTHER" id="PTHR16214">
    <property type="entry name" value="TRANSMEMBRANE PROTEIN 260"/>
    <property type="match status" value="1"/>
</dbReference>